<dbReference type="InterPro" id="IPR001938">
    <property type="entry name" value="Thaumatin"/>
</dbReference>
<comment type="caution">
    <text evidence="2">The sequence shown here is derived from an EMBL/GenBank/DDBJ whole genome shotgun (WGS) entry which is preliminary data.</text>
</comment>
<sequence>MKSSSMVCMVGLLIVVLICTSSLANGCGITVQNRCDNQVIACAQHGNSDISQYDLAAGESIFLDFGSSCTWIAGAIYGSVQGKCAVDGYPSAATDRNYANLAEFTIDILHANWNSQNAYSHPLAIRPVDIANGETPSGYRCGSPSCFISDISSFCQPNNVLYSFSTGASSCVNTDGTVGLGPTDGTKVFKGQCADSYSYNFDDATSTFTCGTGTNYEVVFCP</sequence>
<dbReference type="SMART" id="SM00205">
    <property type="entry name" value="THN"/>
    <property type="match status" value="1"/>
</dbReference>
<dbReference type="AlphaFoldDB" id="A0ABD1Z2B4"/>
<evidence type="ECO:0008006" key="4">
    <source>
        <dbReference type="Google" id="ProtNLM"/>
    </source>
</evidence>
<reference evidence="2 3" key="1">
    <citation type="submission" date="2024-09" db="EMBL/GenBank/DDBJ databases">
        <title>Chromosome-scale assembly of Riccia fluitans.</title>
        <authorList>
            <person name="Paukszto L."/>
            <person name="Sawicki J."/>
            <person name="Karawczyk K."/>
            <person name="Piernik-Szablinska J."/>
            <person name="Szczecinska M."/>
            <person name="Mazdziarz M."/>
        </authorList>
    </citation>
    <scope>NUCLEOTIDE SEQUENCE [LARGE SCALE GENOMIC DNA]</scope>
    <source>
        <strain evidence="2">Rf_01</strain>
        <tissue evidence="2">Aerial parts of the thallus</tissue>
    </source>
</reference>
<dbReference type="Proteomes" id="UP001605036">
    <property type="component" value="Unassembled WGS sequence"/>
</dbReference>
<organism evidence="2 3">
    <name type="scientific">Riccia fluitans</name>
    <dbReference type="NCBI Taxonomy" id="41844"/>
    <lineage>
        <taxon>Eukaryota</taxon>
        <taxon>Viridiplantae</taxon>
        <taxon>Streptophyta</taxon>
        <taxon>Embryophyta</taxon>
        <taxon>Marchantiophyta</taxon>
        <taxon>Marchantiopsida</taxon>
        <taxon>Marchantiidae</taxon>
        <taxon>Marchantiales</taxon>
        <taxon>Ricciaceae</taxon>
        <taxon>Riccia</taxon>
    </lineage>
</organism>
<feature type="signal peptide" evidence="1">
    <location>
        <begin position="1"/>
        <end position="24"/>
    </location>
</feature>
<evidence type="ECO:0000313" key="2">
    <source>
        <dbReference type="EMBL" id="KAL2641643.1"/>
    </source>
</evidence>
<dbReference type="Gene3D" id="2.60.110.10">
    <property type="entry name" value="Thaumatin"/>
    <property type="match status" value="1"/>
</dbReference>
<keyword evidence="3" id="KW-1185">Reference proteome</keyword>
<evidence type="ECO:0000256" key="1">
    <source>
        <dbReference type="SAM" id="SignalP"/>
    </source>
</evidence>
<dbReference type="InterPro" id="IPR037176">
    <property type="entry name" value="Osmotin/thaumatin-like_sf"/>
</dbReference>
<gene>
    <name evidence="2" type="ORF">R1flu_009230</name>
</gene>
<dbReference type="SUPFAM" id="SSF49870">
    <property type="entry name" value="Osmotin, thaumatin-like protein"/>
    <property type="match status" value="1"/>
</dbReference>
<dbReference type="EMBL" id="JBHFFA010000002">
    <property type="protein sequence ID" value="KAL2641643.1"/>
    <property type="molecule type" value="Genomic_DNA"/>
</dbReference>
<accession>A0ABD1Z2B4</accession>
<dbReference type="Pfam" id="PF00314">
    <property type="entry name" value="Thaumatin"/>
    <property type="match status" value="1"/>
</dbReference>
<evidence type="ECO:0000313" key="3">
    <source>
        <dbReference type="Proteomes" id="UP001605036"/>
    </source>
</evidence>
<keyword evidence="1" id="KW-0732">Signal</keyword>
<feature type="chain" id="PRO_5044833319" description="Thaumatin-like protein" evidence="1">
    <location>
        <begin position="25"/>
        <end position="222"/>
    </location>
</feature>
<protein>
    <recommendedName>
        <fullName evidence="4">Thaumatin-like protein</fullName>
    </recommendedName>
</protein>
<name>A0ABD1Z2B4_9MARC</name>
<dbReference type="PROSITE" id="PS51367">
    <property type="entry name" value="THAUMATIN_2"/>
    <property type="match status" value="1"/>
</dbReference>
<dbReference type="PANTHER" id="PTHR31013:SF2">
    <property type="entry name" value="THAUMATIN-LIKE PROTEIN"/>
    <property type="match status" value="1"/>
</dbReference>
<dbReference type="PANTHER" id="PTHR31013">
    <property type="entry name" value="THAUMATIN FAMILY PROTEIN-RELATED"/>
    <property type="match status" value="1"/>
</dbReference>
<proteinExistence type="predicted"/>